<keyword evidence="3" id="KW-1185">Reference proteome</keyword>
<feature type="compositionally biased region" description="Basic residues" evidence="1">
    <location>
        <begin position="54"/>
        <end position="64"/>
    </location>
</feature>
<evidence type="ECO:0000313" key="3">
    <source>
        <dbReference type="Proteomes" id="UP001603418"/>
    </source>
</evidence>
<protein>
    <submittedName>
        <fullName evidence="2">Uncharacterized protein</fullName>
    </submittedName>
</protein>
<gene>
    <name evidence="2" type="ORF">ACF1HC_40210</name>
</gene>
<name>A0ABW6Z9B8_9ACTN</name>
<comment type="caution">
    <text evidence="2">The sequence shown here is derived from an EMBL/GenBank/DDBJ whole genome shotgun (WGS) entry which is preliminary data.</text>
</comment>
<proteinExistence type="predicted"/>
<accession>A0ABW6Z9B8</accession>
<feature type="region of interest" description="Disordered" evidence="1">
    <location>
        <begin position="41"/>
        <end position="64"/>
    </location>
</feature>
<evidence type="ECO:0000256" key="1">
    <source>
        <dbReference type="SAM" id="MobiDB-lite"/>
    </source>
</evidence>
<sequence>MNKASQASEILADSAEAHHVLARRYPQARIQRIPFAVHPITPPLRTDLHAAHGVLRRRAPGSSD</sequence>
<dbReference type="EMBL" id="JBICBM010000037">
    <property type="protein sequence ID" value="MFF9887736.1"/>
    <property type="molecule type" value="Genomic_DNA"/>
</dbReference>
<dbReference type="RefSeq" id="WP_030794047.1">
    <property type="nucleotide sequence ID" value="NZ_JBFACJ010000046.1"/>
</dbReference>
<dbReference type="Proteomes" id="UP001603418">
    <property type="component" value="Unassembled WGS sequence"/>
</dbReference>
<organism evidence="2 3">
    <name type="scientific">Streptomyces eurythermus</name>
    <dbReference type="NCBI Taxonomy" id="42237"/>
    <lineage>
        <taxon>Bacteria</taxon>
        <taxon>Bacillati</taxon>
        <taxon>Actinomycetota</taxon>
        <taxon>Actinomycetes</taxon>
        <taxon>Kitasatosporales</taxon>
        <taxon>Streptomycetaceae</taxon>
        <taxon>Streptomyces</taxon>
    </lineage>
</organism>
<reference evidence="2 3" key="1">
    <citation type="submission" date="2024-10" db="EMBL/GenBank/DDBJ databases">
        <title>The Natural Products Discovery Center: Release of the First 8490 Sequenced Strains for Exploring Actinobacteria Biosynthetic Diversity.</title>
        <authorList>
            <person name="Kalkreuter E."/>
            <person name="Kautsar S.A."/>
            <person name="Yang D."/>
            <person name="Bader C.D."/>
            <person name="Teijaro C.N."/>
            <person name="Fluegel L."/>
            <person name="Davis C.M."/>
            <person name="Simpson J.R."/>
            <person name="Lauterbach L."/>
            <person name="Steele A.D."/>
            <person name="Gui C."/>
            <person name="Meng S."/>
            <person name="Li G."/>
            <person name="Viehrig K."/>
            <person name="Ye F."/>
            <person name="Su P."/>
            <person name="Kiefer A.F."/>
            <person name="Nichols A."/>
            <person name="Cepeda A.J."/>
            <person name="Yan W."/>
            <person name="Fan B."/>
            <person name="Jiang Y."/>
            <person name="Adhikari A."/>
            <person name="Zheng C.-J."/>
            <person name="Schuster L."/>
            <person name="Cowan T.M."/>
            <person name="Smanski M.J."/>
            <person name="Chevrette M.G."/>
            <person name="De Carvalho L.P.S."/>
            <person name="Shen B."/>
        </authorList>
    </citation>
    <scope>NUCLEOTIDE SEQUENCE [LARGE SCALE GENOMIC DNA]</scope>
    <source>
        <strain evidence="2 3">NPDC013366</strain>
    </source>
</reference>
<evidence type="ECO:0000313" key="2">
    <source>
        <dbReference type="EMBL" id="MFF9887736.1"/>
    </source>
</evidence>